<dbReference type="InterPro" id="IPR058745">
    <property type="entry name" value="PWI_Topors"/>
</dbReference>
<keyword evidence="8" id="KW-1185">Reference proteome</keyword>
<feature type="compositionally biased region" description="Low complexity" evidence="5">
    <location>
        <begin position="537"/>
        <end position="548"/>
    </location>
</feature>
<evidence type="ECO:0000256" key="1">
    <source>
        <dbReference type="ARBA" id="ARBA00022723"/>
    </source>
</evidence>
<reference evidence="7 8" key="1">
    <citation type="submission" date="2019-10" db="EMBL/GenBank/DDBJ databases">
        <title>Assembly and Annotation for the nematode Trichostrongylus colubriformis.</title>
        <authorList>
            <person name="Martin J."/>
        </authorList>
    </citation>
    <scope>NUCLEOTIDE SEQUENCE [LARGE SCALE GENOMIC DNA]</scope>
    <source>
        <strain evidence="7">G859</strain>
        <tissue evidence="7">Whole worm</tissue>
    </source>
</reference>
<evidence type="ECO:0000256" key="3">
    <source>
        <dbReference type="ARBA" id="ARBA00022833"/>
    </source>
</evidence>
<evidence type="ECO:0000313" key="8">
    <source>
        <dbReference type="Proteomes" id="UP001331761"/>
    </source>
</evidence>
<sequence>MPPKRRRPPSRPPEDDLTFAPPSRRAKTVAKGNITIQLATEHNGFSVPSSSYSNGVAATDTSPDVKVKKQEPLEIDMDVSGGSSRDVCAICLAPRSDPTLLDNCVHSFCYTCTSQWMKHAGKCPLCMKKVERSGNVRVDRSSDLSKANVRLVNEIARLEMLKRDVTTRGDLVGNIVFRSLIYKDNLEWSSIDRNAIRVPFSPEVFSANVADSTERLRSFLERELQIVWRCKKPNETKEEYARGRSAIVREIIFWCSECQINSPQFSRNLRLVGIFPGYLERFQSELFEFASSMLSLRDFDKTSAYSSPELRQVLHRRNRRGHGNQEVVLLSGSDSDSGVVALENGRPRAHRNGGGDDVIVLSDNNSSDEEPVRARGESNYVRQDEATSSNSEASNAGDFYTRPACLLPRYPFRSRMAPMHVVDAFGSSRDLFQHLFTPFAFSHRDQDFLGSLNFPPVSNENDATIVLSSDDENDRSTSAASNRHSTRTSSLQSAHGNSSSSSQDTVTPNDIAWLTPMDRTNQHGSAQEAQVLPDAPSSSNSVPSQLSSVTPRKPKSLFAPRNSKRLPDGPVEVKELMVEKVSEDGKLLRNKSEVPDEPMLDDDSTVHNPPPEKEMVGAAVPSNDWQDEEKTSRSTRRKHHRSWKSLFKRFRKKLQREKSQRKREKVYKFLDEMKQLEEDRRESSKSAIEASSNRNNSTNERRSRRSHFNSWSESRRGDYERGREDTQARRRSRSTDAPMRYSSRD</sequence>
<proteinExistence type="predicted"/>
<dbReference type="PROSITE" id="PS50089">
    <property type="entry name" value="ZF_RING_2"/>
    <property type="match status" value="1"/>
</dbReference>
<dbReference type="Gene3D" id="3.30.40.10">
    <property type="entry name" value="Zinc/RING finger domain, C3HC4 (zinc finger)"/>
    <property type="match status" value="1"/>
</dbReference>
<feature type="compositionally biased region" description="Basic and acidic residues" evidence="5">
    <location>
        <begin position="666"/>
        <end position="684"/>
    </location>
</feature>
<feature type="region of interest" description="Disordered" evidence="5">
    <location>
        <begin position="587"/>
        <end position="745"/>
    </location>
</feature>
<keyword evidence="1" id="KW-0479">Metal-binding</keyword>
<dbReference type="InterPro" id="IPR001841">
    <property type="entry name" value="Znf_RING"/>
</dbReference>
<gene>
    <name evidence="7" type="ORF">GCK32_006743</name>
</gene>
<feature type="region of interest" description="Disordered" evidence="5">
    <location>
        <begin position="467"/>
        <end position="508"/>
    </location>
</feature>
<evidence type="ECO:0000259" key="6">
    <source>
        <dbReference type="PROSITE" id="PS50089"/>
    </source>
</evidence>
<feature type="region of interest" description="Disordered" evidence="5">
    <location>
        <begin position="344"/>
        <end position="398"/>
    </location>
</feature>
<keyword evidence="2 4" id="KW-0863">Zinc-finger</keyword>
<dbReference type="InterPro" id="IPR018957">
    <property type="entry name" value="Znf_C3HC4_RING-type"/>
</dbReference>
<feature type="region of interest" description="Disordered" evidence="5">
    <location>
        <begin position="1"/>
        <end position="28"/>
    </location>
</feature>
<dbReference type="Pfam" id="PF00097">
    <property type="entry name" value="zf-C3HC4"/>
    <property type="match status" value="1"/>
</dbReference>
<dbReference type="Proteomes" id="UP001331761">
    <property type="component" value="Unassembled WGS sequence"/>
</dbReference>
<feature type="compositionally biased region" description="Low complexity" evidence="5">
    <location>
        <begin position="386"/>
        <end position="396"/>
    </location>
</feature>
<evidence type="ECO:0000256" key="5">
    <source>
        <dbReference type="SAM" id="MobiDB-lite"/>
    </source>
</evidence>
<dbReference type="EMBL" id="WIXE01003792">
    <property type="protein sequence ID" value="KAK5983628.1"/>
    <property type="molecule type" value="Genomic_DNA"/>
</dbReference>
<dbReference type="GO" id="GO:0008270">
    <property type="term" value="F:zinc ion binding"/>
    <property type="evidence" value="ECO:0007669"/>
    <property type="project" value="UniProtKB-KW"/>
</dbReference>
<keyword evidence="3" id="KW-0862">Zinc</keyword>
<feature type="domain" description="RING-type" evidence="6">
    <location>
        <begin position="88"/>
        <end position="126"/>
    </location>
</feature>
<evidence type="ECO:0000256" key="4">
    <source>
        <dbReference type="PROSITE-ProRule" id="PRU00175"/>
    </source>
</evidence>
<accession>A0AAN8IU47</accession>
<feature type="compositionally biased region" description="Basic residues" evidence="5">
    <location>
        <begin position="633"/>
        <end position="665"/>
    </location>
</feature>
<feature type="compositionally biased region" description="Basic and acidic residues" evidence="5">
    <location>
        <begin position="713"/>
        <end position="728"/>
    </location>
</feature>
<name>A0AAN8IU47_TRICO</name>
<protein>
    <recommendedName>
        <fullName evidence="6">RING-type domain-containing protein</fullName>
    </recommendedName>
</protein>
<evidence type="ECO:0000313" key="7">
    <source>
        <dbReference type="EMBL" id="KAK5983628.1"/>
    </source>
</evidence>
<evidence type="ECO:0000256" key="2">
    <source>
        <dbReference type="ARBA" id="ARBA00022771"/>
    </source>
</evidence>
<dbReference type="Pfam" id="PF26084">
    <property type="entry name" value="PWI_Topors"/>
    <property type="match status" value="1"/>
</dbReference>
<dbReference type="AlphaFoldDB" id="A0AAN8IU47"/>
<dbReference type="InterPro" id="IPR013083">
    <property type="entry name" value="Znf_RING/FYVE/PHD"/>
</dbReference>
<comment type="caution">
    <text evidence="7">The sequence shown here is derived from an EMBL/GenBank/DDBJ whole genome shotgun (WGS) entry which is preliminary data.</text>
</comment>
<dbReference type="SUPFAM" id="SSF57850">
    <property type="entry name" value="RING/U-box"/>
    <property type="match status" value="1"/>
</dbReference>
<feature type="region of interest" description="Disordered" evidence="5">
    <location>
        <begin position="522"/>
        <end position="571"/>
    </location>
</feature>
<organism evidence="7 8">
    <name type="scientific">Trichostrongylus colubriformis</name>
    <name type="common">Black scour worm</name>
    <dbReference type="NCBI Taxonomy" id="6319"/>
    <lineage>
        <taxon>Eukaryota</taxon>
        <taxon>Metazoa</taxon>
        <taxon>Ecdysozoa</taxon>
        <taxon>Nematoda</taxon>
        <taxon>Chromadorea</taxon>
        <taxon>Rhabditida</taxon>
        <taxon>Rhabditina</taxon>
        <taxon>Rhabditomorpha</taxon>
        <taxon>Strongyloidea</taxon>
        <taxon>Trichostrongylidae</taxon>
        <taxon>Trichostrongylus</taxon>
    </lineage>
</organism>
<feature type="compositionally biased region" description="Low complexity" evidence="5">
    <location>
        <begin position="489"/>
        <end position="502"/>
    </location>
</feature>
<dbReference type="SMART" id="SM00184">
    <property type="entry name" value="RING"/>
    <property type="match status" value="1"/>
</dbReference>
<dbReference type="PANTHER" id="PTHR15315:SF26">
    <property type="entry name" value="E3 UBIQUITIN-PROTEIN LIGASE NRDP1"/>
    <property type="match status" value="1"/>
</dbReference>
<dbReference type="PANTHER" id="PTHR15315">
    <property type="entry name" value="RING FINGER PROTEIN 41, 151"/>
    <property type="match status" value="1"/>
</dbReference>